<dbReference type="RefSeq" id="WP_346072329.1">
    <property type="nucleotide sequence ID" value="NZ_BAAAHC010000005.1"/>
</dbReference>
<organism evidence="2 3">
    <name type="scientific">Saccharopolyspora thermophila</name>
    <dbReference type="NCBI Taxonomy" id="89367"/>
    <lineage>
        <taxon>Bacteria</taxon>
        <taxon>Bacillati</taxon>
        <taxon>Actinomycetota</taxon>
        <taxon>Actinomycetes</taxon>
        <taxon>Pseudonocardiales</taxon>
        <taxon>Pseudonocardiaceae</taxon>
        <taxon>Saccharopolyspora</taxon>
    </lineage>
</organism>
<feature type="transmembrane region" description="Helical" evidence="1">
    <location>
        <begin position="73"/>
        <end position="92"/>
    </location>
</feature>
<feature type="transmembrane region" description="Helical" evidence="1">
    <location>
        <begin position="44"/>
        <end position="67"/>
    </location>
</feature>
<reference evidence="2 3" key="1">
    <citation type="journal article" date="2019" name="Int. J. Syst. Evol. Microbiol.">
        <title>The Global Catalogue of Microorganisms (GCM) 10K type strain sequencing project: providing services to taxonomists for standard genome sequencing and annotation.</title>
        <authorList>
            <consortium name="The Broad Institute Genomics Platform"/>
            <consortium name="The Broad Institute Genome Sequencing Center for Infectious Disease"/>
            <person name="Wu L."/>
            <person name="Ma J."/>
        </authorList>
    </citation>
    <scope>NUCLEOTIDE SEQUENCE [LARGE SCALE GENOMIC DNA]</scope>
    <source>
        <strain evidence="2 3">JCM 10664</strain>
    </source>
</reference>
<dbReference type="Proteomes" id="UP001500220">
    <property type="component" value="Unassembled WGS sequence"/>
</dbReference>
<name>A0ABN1C2G5_9PSEU</name>
<comment type="caution">
    <text evidence="2">The sequence shown here is derived from an EMBL/GenBank/DDBJ whole genome shotgun (WGS) entry which is preliminary data.</text>
</comment>
<evidence type="ECO:0000313" key="3">
    <source>
        <dbReference type="Proteomes" id="UP001500220"/>
    </source>
</evidence>
<sequence>MERLEAAGIVGSGVLAEDHRPGSWERRIAECSERLYRGRMVQRLLLTWAVPGNAVLLVAAGLVLGLWRAVLPAGVLFAVTVVSAAVSARLLYQQHFRVRAMESELRALEHEHRERLLEDLGSGDLLAAHKRYRAQLPELIERYRAEARRDRRKDNVLQSAVIGGSIVAATVTATAVSVVDVRWAAVVLSLLVAVAAAFAGYARYRERSAAWLRTADALEREYESVELRVGRYRRFTSEREAYAEFADAVEALRAEQARRVPSTVGDGIGQ</sequence>
<proteinExistence type="predicted"/>
<dbReference type="Pfam" id="PF14015">
    <property type="entry name" value="DUF4231"/>
    <property type="match status" value="1"/>
</dbReference>
<feature type="transmembrane region" description="Helical" evidence="1">
    <location>
        <begin position="156"/>
        <end position="177"/>
    </location>
</feature>
<evidence type="ECO:0000256" key="1">
    <source>
        <dbReference type="SAM" id="Phobius"/>
    </source>
</evidence>
<keyword evidence="3" id="KW-1185">Reference proteome</keyword>
<dbReference type="InterPro" id="IPR025325">
    <property type="entry name" value="DUF4231"/>
</dbReference>
<accession>A0ABN1C2G5</accession>
<feature type="transmembrane region" description="Helical" evidence="1">
    <location>
        <begin position="183"/>
        <end position="204"/>
    </location>
</feature>
<dbReference type="NCBIfam" id="NF033634">
    <property type="entry name" value="SLATT_1"/>
    <property type="match status" value="1"/>
</dbReference>
<protein>
    <recommendedName>
        <fullName evidence="4">DUF4231 domain-containing protein</fullName>
    </recommendedName>
</protein>
<gene>
    <name evidence="2" type="ORF">GCM10009545_10590</name>
</gene>
<keyword evidence="1" id="KW-0472">Membrane</keyword>
<keyword evidence="1" id="KW-1133">Transmembrane helix</keyword>
<evidence type="ECO:0000313" key="2">
    <source>
        <dbReference type="EMBL" id="GAA0510446.1"/>
    </source>
</evidence>
<dbReference type="EMBL" id="BAAAHC010000005">
    <property type="protein sequence ID" value="GAA0510446.1"/>
    <property type="molecule type" value="Genomic_DNA"/>
</dbReference>
<keyword evidence="1" id="KW-0812">Transmembrane</keyword>
<evidence type="ECO:0008006" key="4">
    <source>
        <dbReference type="Google" id="ProtNLM"/>
    </source>
</evidence>